<dbReference type="PANTHER" id="PTHR43404">
    <property type="entry name" value="LIPOPOLYSACCHARIDE CHOLINEPHOSPHOTRANSFERASE LICD"/>
    <property type="match status" value="1"/>
</dbReference>
<reference evidence="3" key="1">
    <citation type="submission" date="2019-06" db="EMBL/GenBank/DDBJ databases">
        <authorList>
            <person name="Oh B.S."/>
        </authorList>
    </citation>
    <scope>NUCLEOTIDE SEQUENCE [LARGE SCALE GENOMIC DNA]</scope>
    <source>
        <strain evidence="3">KGMB03119</strain>
    </source>
</reference>
<name>A0ABX5VJ68_9BURK</name>
<proteinExistence type="predicted"/>
<gene>
    <name evidence="2" type="ORF">FG381_09700</name>
</gene>
<dbReference type="PANTHER" id="PTHR43404:SF2">
    <property type="entry name" value="LIPOPOLYSACCHARIDE CHOLINEPHOSPHOTRANSFERASE LICD"/>
    <property type="match status" value="1"/>
</dbReference>
<keyword evidence="3" id="KW-1185">Reference proteome</keyword>
<evidence type="ECO:0000259" key="1">
    <source>
        <dbReference type="Pfam" id="PF04991"/>
    </source>
</evidence>
<dbReference type="RefSeq" id="WP_139688608.1">
    <property type="nucleotide sequence ID" value="NZ_CP040882.1"/>
</dbReference>
<evidence type="ECO:0000313" key="2">
    <source>
        <dbReference type="EMBL" id="QDA55178.1"/>
    </source>
</evidence>
<dbReference type="EMBL" id="CP040882">
    <property type="protein sequence ID" value="QDA55178.1"/>
    <property type="molecule type" value="Genomic_DNA"/>
</dbReference>
<dbReference type="InterPro" id="IPR052942">
    <property type="entry name" value="LPS_cholinephosphotransferase"/>
</dbReference>
<feature type="domain" description="LicD/FKTN/FKRP nucleotidyltransferase" evidence="1">
    <location>
        <begin position="81"/>
        <end position="276"/>
    </location>
</feature>
<protein>
    <submittedName>
        <fullName evidence="2">LicD family protein</fullName>
    </submittedName>
</protein>
<organism evidence="2 3">
    <name type="scientific">Sutterella faecalis</name>
    <dbReference type="NCBI Taxonomy" id="2584944"/>
    <lineage>
        <taxon>Bacteria</taxon>
        <taxon>Pseudomonadati</taxon>
        <taxon>Pseudomonadota</taxon>
        <taxon>Betaproteobacteria</taxon>
        <taxon>Burkholderiales</taxon>
        <taxon>Sutterellaceae</taxon>
        <taxon>Sutterella</taxon>
    </lineage>
</organism>
<accession>A0ABX5VJ68</accession>
<dbReference type="Pfam" id="PF04991">
    <property type="entry name" value="LicD"/>
    <property type="match status" value="1"/>
</dbReference>
<dbReference type="InterPro" id="IPR007074">
    <property type="entry name" value="LicD/FKTN/FKRP_NTP_transf"/>
</dbReference>
<dbReference type="Proteomes" id="UP000308889">
    <property type="component" value="Chromosome"/>
</dbReference>
<evidence type="ECO:0000313" key="3">
    <source>
        <dbReference type="Proteomes" id="UP000308889"/>
    </source>
</evidence>
<sequence>MLKIIDDKETCKRSIYFLGIRLCGWTRSKLILERINNTLNHVERSVEFLMCDRSDSLEAKGGDRNLQLIQIKFLNAFDAFCKDHKLHYWLDFGTLLGAARNSKFIPWDDDIDVSMLRGGGDFEAILNLEKSKKIIFDGYYFKYYPEIGLIKLHNQCLPEYIGMDIFVLDLIGRRMTIAEKVSLTRSLNSDPIFKNKSLSTQRSAYFARKLHNFGFDFVDNFADAETVVYGFEFHHASHPSIFLDKDELFPLRTTQFEGRSYPCPKNLDHHLTLLYGNYKTPNWKQLPHTLISKLPIEDLIKISHFIERQ</sequence>